<feature type="signal peptide" evidence="1">
    <location>
        <begin position="1"/>
        <end position="16"/>
    </location>
</feature>
<dbReference type="EMBL" id="JAWDGP010004140">
    <property type="protein sequence ID" value="KAK3767527.1"/>
    <property type="molecule type" value="Genomic_DNA"/>
</dbReference>
<dbReference type="AlphaFoldDB" id="A0AAE0ZDU8"/>
<evidence type="ECO:0000256" key="1">
    <source>
        <dbReference type="SAM" id="SignalP"/>
    </source>
</evidence>
<evidence type="ECO:0000313" key="3">
    <source>
        <dbReference type="Proteomes" id="UP001283361"/>
    </source>
</evidence>
<proteinExistence type="predicted"/>
<evidence type="ECO:0000313" key="2">
    <source>
        <dbReference type="EMBL" id="KAK3767527.1"/>
    </source>
</evidence>
<keyword evidence="1" id="KW-0732">Signal</keyword>
<protein>
    <submittedName>
        <fullName evidence="2">Uncharacterized protein</fullName>
    </submittedName>
</protein>
<dbReference type="Proteomes" id="UP001283361">
    <property type="component" value="Unassembled WGS sequence"/>
</dbReference>
<name>A0AAE0ZDU8_9GAST</name>
<sequence>MCFMVFSVLTVYEILGHDPLTSSRTSKLPPLKLIVTPAHIIKGITHHVTLRSVGDLDNCLGDAYLKVKWTVADVDVFGVYACGAVGIDKSLGFVVENSLELSIWEQNITAQALLDLMMEKDIEMRKQTDDIADDIKNSTLPWMIFYHGS</sequence>
<gene>
    <name evidence="2" type="ORF">RRG08_003960</name>
</gene>
<feature type="chain" id="PRO_5041954820" evidence="1">
    <location>
        <begin position="17"/>
        <end position="149"/>
    </location>
</feature>
<comment type="caution">
    <text evidence="2">The sequence shown here is derived from an EMBL/GenBank/DDBJ whole genome shotgun (WGS) entry which is preliminary data.</text>
</comment>
<keyword evidence="3" id="KW-1185">Reference proteome</keyword>
<accession>A0AAE0ZDU8</accession>
<reference evidence="2" key="1">
    <citation type="journal article" date="2023" name="G3 (Bethesda)">
        <title>A reference genome for the long-term kleptoplast-retaining sea slug Elysia crispata morphotype clarki.</title>
        <authorList>
            <person name="Eastman K.E."/>
            <person name="Pendleton A.L."/>
            <person name="Shaikh M.A."/>
            <person name="Suttiyut T."/>
            <person name="Ogas R."/>
            <person name="Tomko P."/>
            <person name="Gavelis G."/>
            <person name="Widhalm J.R."/>
            <person name="Wisecaver J.H."/>
        </authorList>
    </citation>
    <scope>NUCLEOTIDE SEQUENCE</scope>
    <source>
        <strain evidence="2">ECLA1</strain>
    </source>
</reference>
<organism evidence="2 3">
    <name type="scientific">Elysia crispata</name>
    <name type="common">lettuce slug</name>
    <dbReference type="NCBI Taxonomy" id="231223"/>
    <lineage>
        <taxon>Eukaryota</taxon>
        <taxon>Metazoa</taxon>
        <taxon>Spiralia</taxon>
        <taxon>Lophotrochozoa</taxon>
        <taxon>Mollusca</taxon>
        <taxon>Gastropoda</taxon>
        <taxon>Heterobranchia</taxon>
        <taxon>Euthyneura</taxon>
        <taxon>Panpulmonata</taxon>
        <taxon>Sacoglossa</taxon>
        <taxon>Placobranchoidea</taxon>
        <taxon>Plakobranchidae</taxon>
        <taxon>Elysia</taxon>
    </lineage>
</organism>